<proteinExistence type="predicted"/>
<dbReference type="OrthoDB" id="644687at2"/>
<evidence type="ECO:0000313" key="3">
    <source>
        <dbReference type="Proteomes" id="UP000183209"/>
    </source>
</evidence>
<protein>
    <submittedName>
        <fullName evidence="2">Amidohydrolase</fullName>
    </submittedName>
</protein>
<dbReference type="RefSeq" id="WP_074977627.1">
    <property type="nucleotide sequence ID" value="NZ_FPAG01000003.1"/>
</dbReference>
<dbReference type="InterPro" id="IPR018228">
    <property type="entry name" value="DNase_TatD-rel_CS"/>
</dbReference>
<evidence type="ECO:0000313" key="2">
    <source>
        <dbReference type="EMBL" id="SFS66210.1"/>
    </source>
</evidence>
<sequence>MLKQFIDAHVHLNTLSDAKMKLALERNVSFLSINTDIPFFQNLDEQEATVHALQKKYPDRILQITSFDTQYWNTDKWLPHALQQIKDGISRGAVGVKIWKNIGMDESVKDLDGNFVMLDDERFDPIYQYLIDNDILLIGHQGEPKNCWLPLNEMTVDSDRDYFSGHPEYHMYLHPEFPSYEKQMEARDNVLKKFPKLKYVGLHLFSMEWSIDEVAKRLDLYPNTKTDLAERICHVELQAKENWEKVRAFFIKYQDRIIYGTDVIDDGSMNDEELVARFESLWQHHYDFFATNKTLSAPEFKGSFKGLELPEEVVYKIFVQNAVDTYGFNINKSTN</sequence>
<dbReference type="AlphaFoldDB" id="A0A1I6RNM6"/>
<name>A0A1I6RNM6_9FLAO</name>
<gene>
    <name evidence="2" type="ORF">SAMN04487906_1191</name>
</gene>
<organism evidence="2 3">
    <name type="scientific">Zhouia amylolytica</name>
    <dbReference type="NCBI Taxonomy" id="376730"/>
    <lineage>
        <taxon>Bacteria</taxon>
        <taxon>Pseudomonadati</taxon>
        <taxon>Bacteroidota</taxon>
        <taxon>Flavobacteriia</taxon>
        <taxon>Flavobacteriales</taxon>
        <taxon>Flavobacteriaceae</taxon>
        <taxon>Zhouia</taxon>
    </lineage>
</organism>
<dbReference type="PROSITE" id="PS01137">
    <property type="entry name" value="TATD_1"/>
    <property type="match status" value="1"/>
</dbReference>
<reference evidence="2 3" key="1">
    <citation type="submission" date="2016-10" db="EMBL/GenBank/DDBJ databases">
        <authorList>
            <person name="de Groot N.N."/>
        </authorList>
    </citation>
    <scope>NUCLEOTIDE SEQUENCE [LARGE SCALE GENOMIC DNA]</scope>
    <source>
        <strain evidence="2 3">CGMCC 1.6114</strain>
    </source>
</reference>
<evidence type="ECO:0000259" key="1">
    <source>
        <dbReference type="Pfam" id="PF04909"/>
    </source>
</evidence>
<dbReference type="SUPFAM" id="SSF51556">
    <property type="entry name" value="Metallo-dependent hydrolases"/>
    <property type="match status" value="1"/>
</dbReference>
<accession>A0A1I6RNM6</accession>
<dbReference type="GO" id="GO:0016787">
    <property type="term" value="F:hydrolase activity"/>
    <property type="evidence" value="ECO:0007669"/>
    <property type="project" value="UniProtKB-KW"/>
</dbReference>
<dbReference type="Gene3D" id="3.20.20.140">
    <property type="entry name" value="Metal-dependent hydrolases"/>
    <property type="match status" value="1"/>
</dbReference>
<keyword evidence="2" id="KW-0378">Hydrolase</keyword>
<dbReference type="EMBL" id="FPAG01000003">
    <property type="protein sequence ID" value="SFS66210.1"/>
    <property type="molecule type" value="Genomic_DNA"/>
</dbReference>
<dbReference type="InterPro" id="IPR032466">
    <property type="entry name" value="Metal_Hydrolase"/>
</dbReference>
<dbReference type="Proteomes" id="UP000183209">
    <property type="component" value="Unassembled WGS sequence"/>
</dbReference>
<dbReference type="Pfam" id="PF04909">
    <property type="entry name" value="Amidohydro_2"/>
    <property type="match status" value="1"/>
</dbReference>
<feature type="domain" description="Amidohydrolase-related" evidence="1">
    <location>
        <begin position="75"/>
        <end position="328"/>
    </location>
</feature>
<dbReference type="InterPro" id="IPR006680">
    <property type="entry name" value="Amidohydro-rel"/>
</dbReference>